<feature type="region of interest" description="Disordered" evidence="1">
    <location>
        <begin position="141"/>
        <end position="160"/>
    </location>
</feature>
<protein>
    <submittedName>
        <fullName evidence="2">Uncharacterized protein</fullName>
    </submittedName>
</protein>
<dbReference type="PANTHER" id="PTHR34046">
    <property type="entry name" value="OS06G0218800 PROTEIN"/>
    <property type="match status" value="1"/>
</dbReference>
<dbReference type="EMBL" id="JBDFQZ010000006">
    <property type="protein sequence ID" value="KAK9713088.1"/>
    <property type="molecule type" value="Genomic_DNA"/>
</dbReference>
<dbReference type="Proteomes" id="UP001443914">
    <property type="component" value="Unassembled WGS sequence"/>
</dbReference>
<evidence type="ECO:0000256" key="1">
    <source>
        <dbReference type="SAM" id="MobiDB-lite"/>
    </source>
</evidence>
<feature type="region of interest" description="Disordered" evidence="1">
    <location>
        <begin position="37"/>
        <end position="71"/>
    </location>
</feature>
<feature type="compositionally biased region" description="Low complexity" evidence="1">
    <location>
        <begin position="37"/>
        <end position="54"/>
    </location>
</feature>
<sequence length="160" mass="17624">MGMSETKCRRHPNHRQSPGVCSCCLIEKLSKLNTSPPSFNRLSSLSSSSPPSYSTGHRRNVSGGIVLNNKNSDGLKKSRSVSCANLSSRSKLRGINDNIINNNHNNNTKAAYVNDDEGCISMKKKNGFLKNLMNTSKKTKGVLMHSKTMKERSLSSTRNH</sequence>
<evidence type="ECO:0000313" key="3">
    <source>
        <dbReference type="Proteomes" id="UP001443914"/>
    </source>
</evidence>
<organism evidence="2 3">
    <name type="scientific">Saponaria officinalis</name>
    <name type="common">Common soapwort</name>
    <name type="synonym">Lychnis saponaria</name>
    <dbReference type="NCBI Taxonomy" id="3572"/>
    <lineage>
        <taxon>Eukaryota</taxon>
        <taxon>Viridiplantae</taxon>
        <taxon>Streptophyta</taxon>
        <taxon>Embryophyta</taxon>
        <taxon>Tracheophyta</taxon>
        <taxon>Spermatophyta</taxon>
        <taxon>Magnoliopsida</taxon>
        <taxon>eudicotyledons</taxon>
        <taxon>Gunneridae</taxon>
        <taxon>Pentapetalae</taxon>
        <taxon>Caryophyllales</taxon>
        <taxon>Caryophyllaceae</taxon>
        <taxon>Caryophylleae</taxon>
        <taxon>Saponaria</taxon>
    </lineage>
</organism>
<gene>
    <name evidence="2" type="ORF">RND81_06G002000</name>
</gene>
<dbReference type="AlphaFoldDB" id="A0AAW1K7R0"/>
<dbReference type="PANTHER" id="PTHR34046:SF19">
    <property type="entry name" value="RAPIDLY ELICITED PROTEIN, PUTATIVE-RELATED"/>
    <property type="match status" value="1"/>
</dbReference>
<accession>A0AAW1K7R0</accession>
<reference evidence="2" key="1">
    <citation type="submission" date="2024-03" db="EMBL/GenBank/DDBJ databases">
        <title>WGS assembly of Saponaria officinalis var. Norfolk2.</title>
        <authorList>
            <person name="Jenkins J."/>
            <person name="Shu S."/>
            <person name="Grimwood J."/>
            <person name="Barry K."/>
            <person name="Goodstein D."/>
            <person name="Schmutz J."/>
            <person name="Leebens-Mack J."/>
            <person name="Osbourn A."/>
        </authorList>
    </citation>
    <scope>NUCLEOTIDE SEQUENCE [LARGE SCALE GENOMIC DNA]</scope>
    <source>
        <strain evidence="2">JIC</strain>
    </source>
</reference>
<name>A0AAW1K7R0_SAPOF</name>
<evidence type="ECO:0000313" key="2">
    <source>
        <dbReference type="EMBL" id="KAK9713088.1"/>
    </source>
</evidence>
<comment type="caution">
    <text evidence="2">The sequence shown here is derived from an EMBL/GenBank/DDBJ whole genome shotgun (WGS) entry which is preliminary data.</text>
</comment>
<keyword evidence="3" id="KW-1185">Reference proteome</keyword>
<proteinExistence type="predicted"/>